<feature type="chain" id="PRO_5045054125" description="histidine kinase" evidence="13">
    <location>
        <begin position="19"/>
        <end position="1191"/>
    </location>
</feature>
<name>A0ABT6B5Z8_9GAMM</name>
<evidence type="ECO:0000256" key="11">
    <source>
        <dbReference type="ARBA" id="ARBA00023136"/>
    </source>
</evidence>
<dbReference type="CDD" id="cd00082">
    <property type="entry name" value="HisKA"/>
    <property type="match status" value="1"/>
</dbReference>
<dbReference type="SUPFAM" id="SSF52172">
    <property type="entry name" value="CheY-like"/>
    <property type="match status" value="1"/>
</dbReference>
<evidence type="ECO:0000256" key="10">
    <source>
        <dbReference type="ARBA" id="ARBA00023012"/>
    </source>
</evidence>
<keyword evidence="9" id="KW-1133">Transmembrane helix</keyword>
<reference evidence="16 17" key="1">
    <citation type="journal article" date="2024" name="Curr. Microbiol.">
        <title>Luteibacter sahnii sp. nov., A Novel Yellow-Colored Xanthomonadin Pigment Producing Probiotic Bacterium from Healthy Rice Seed Microbiome.</title>
        <authorList>
            <person name="Jaiswal G."/>
            <person name="Rana R."/>
            <person name="Nayak P.K."/>
            <person name="Chouhan R."/>
            <person name="Gandhi S.G."/>
            <person name="Patel H.K."/>
            <person name="Patil P.B."/>
        </authorList>
    </citation>
    <scope>NUCLEOTIDE SEQUENCE [LARGE SCALE GENOMIC DNA]</scope>
    <source>
        <strain evidence="16 17">PPL201</strain>
    </source>
</reference>
<dbReference type="SUPFAM" id="SSF55785">
    <property type="entry name" value="PYP-like sensor domain (PAS domain)"/>
    <property type="match status" value="1"/>
</dbReference>
<evidence type="ECO:0000256" key="9">
    <source>
        <dbReference type="ARBA" id="ARBA00022989"/>
    </source>
</evidence>
<keyword evidence="13" id="KW-0732">Signal</keyword>
<evidence type="ECO:0000259" key="15">
    <source>
        <dbReference type="PROSITE" id="PS50110"/>
    </source>
</evidence>
<dbReference type="InterPro" id="IPR003661">
    <property type="entry name" value="HisK_dim/P_dom"/>
</dbReference>
<feature type="domain" description="Histidine kinase" evidence="14">
    <location>
        <begin position="700"/>
        <end position="921"/>
    </location>
</feature>
<evidence type="ECO:0000256" key="7">
    <source>
        <dbReference type="ARBA" id="ARBA00022741"/>
    </source>
</evidence>
<dbReference type="InterPro" id="IPR003594">
    <property type="entry name" value="HATPase_dom"/>
</dbReference>
<feature type="domain" description="Response regulatory" evidence="15">
    <location>
        <begin position="941"/>
        <end position="1055"/>
    </location>
</feature>
<dbReference type="Gene3D" id="3.40.50.2300">
    <property type="match status" value="1"/>
</dbReference>
<dbReference type="InterPro" id="IPR005467">
    <property type="entry name" value="His_kinase_dom"/>
</dbReference>
<keyword evidence="7" id="KW-0547">Nucleotide-binding</keyword>
<dbReference type="CDD" id="cd16922">
    <property type="entry name" value="HATPase_EvgS-ArcB-TorS-like"/>
    <property type="match status" value="1"/>
</dbReference>
<evidence type="ECO:0000256" key="6">
    <source>
        <dbReference type="ARBA" id="ARBA00022692"/>
    </source>
</evidence>
<comment type="caution">
    <text evidence="16">The sequence shown here is derived from an EMBL/GenBank/DDBJ whole genome shotgun (WGS) entry which is preliminary data.</text>
</comment>
<feature type="modified residue" description="4-aspartylphosphate" evidence="12">
    <location>
        <position position="990"/>
    </location>
</feature>
<dbReference type="PANTHER" id="PTHR45339">
    <property type="entry name" value="HYBRID SIGNAL TRANSDUCTION HISTIDINE KINASE J"/>
    <property type="match status" value="1"/>
</dbReference>
<dbReference type="SUPFAM" id="SSF47384">
    <property type="entry name" value="Homodimeric domain of signal transducing histidine kinase"/>
    <property type="match status" value="1"/>
</dbReference>
<evidence type="ECO:0000256" key="3">
    <source>
        <dbReference type="ARBA" id="ARBA00012438"/>
    </source>
</evidence>
<dbReference type="PRINTS" id="PR00344">
    <property type="entry name" value="BCTRLSENSOR"/>
</dbReference>
<evidence type="ECO:0000256" key="2">
    <source>
        <dbReference type="ARBA" id="ARBA00004651"/>
    </source>
</evidence>
<dbReference type="Pfam" id="PF00512">
    <property type="entry name" value="HisKA"/>
    <property type="match status" value="1"/>
</dbReference>
<gene>
    <name evidence="16" type="ORF">P3W24_00220</name>
</gene>
<dbReference type="SUPFAM" id="SSF47226">
    <property type="entry name" value="Histidine-containing phosphotransfer domain, HPT domain"/>
    <property type="match status" value="1"/>
</dbReference>
<sequence>MRSLFALFVFCCIRVAQAAPTVDDRLSTASAQWLARHPVIVAATYAEGYAPFERVRDGHVDGLAVDYLRRLTNDLGIAVRFRVYPDWPSAMAAAQDGDVDLLMDVAPTPERNGKLLLGAPYYEASPVIALRRDDTRIARFGDLRTVRIATQTGHAEEDAIRRYLPEAQVIHVPTTAAALRELDQGRADAVVGDPHALDAAMLTANLGDRLRIGPTAPLPFATLSFAVAARSGRAPLLNALDHALERLSPDDHAHLRAAWVGDTPGRFAAELDVPLSASERAWLARLPTLRVGIDPTSAPITLLDRRGRLDGLASDYLRDVARVLGLRYEVVPTDDWADTLRRAAAGEIDLLPAASPRNTELSARFDFTTPYTEFPVMIVTRDDAVTVASVHDLAGRRVAANLARPAVAQAVRGIAAAETLPVSSVREGLDAVLSGRADAYVGDVASVDHLIRRDYPGRLKVTAATGERDEIAMAVAHRYAKLQPLIDRVLARMPERRARSIANAWLRAHYTWGGSWSEVARKVGPAGSAVVALLLAVTYAHLRLRREIRRRRHIETQLDDVTRHVPALVYRFRHHPDGRLEFTYVGGNPEPIFGVGADVFLHDERSAFARIDPRDQPLVQAEIARAAASLTPFHAEMRVRDVDPPRWIASHAVPRGEGPVVEFTGYWIDVSERHRQSSQLAAAKEAAERATRAKSEFLATMSHEIRTPMHGVIGMLELLGDTPLTSEQRRLRDTAGHSAEALMQILDDVLDLSRIEAGRLPVAFGPVDTRALVAGIVDLFAGQAGAKGLALCHEVDPGVAPWLASDAIRLRQVLLNLVSNAIKFTERGCVGLHVEVLTTSDAVQWLRFSVRDTGIGIAPEDASRLFAPFAQAEPSTGRRFGGSGLGLAISRRLVDLLQGRISLQSALGEGTCVTVEMPMRRCNAPAVVSTASEALPTRSLDIVVAEDHPINRELVVAQLERLGHRHRVVASGEEALELVIRGPADVLLTDLHMPGLDGYGLTRALRARGACVPIVAMTANAMAGERERCLDAGMDGFLAKPVRLDALRIALSTGTLGEDLPWDTGLLEDTFGDLAIVPSLVRRFAESTREDMARLRSANTPGDAAITLHRILGGMRIFGASPEAAVGESLEHALRGAQADDAMRRIAPFLDTLEGYVRRLEGAARALDRRAVDLSEFSDSSDSGDAVAPTP</sequence>
<dbReference type="SUPFAM" id="SSF55874">
    <property type="entry name" value="ATPase domain of HSP90 chaperone/DNA topoisomerase II/histidine kinase"/>
    <property type="match status" value="1"/>
</dbReference>
<keyword evidence="4" id="KW-1003">Cell membrane</keyword>
<protein>
    <recommendedName>
        <fullName evidence="3">histidine kinase</fullName>
        <ecNumber evidence="3">2.7.13.3</ecNumber>
    </recommendedName>
</protein>
<accession>A0ABT6B5Z8</accession>
<evidence type="ECO:0000256" key="13">
    <source>
        <dbReference type="SAM" id="SignalP"/>
    </source>
</evidence>
<evidence type="ECO:0000313" key="16">
    <source>
        <dbReference type="EMBL" id="MDF4023399.1"/>
    </source>
</evidence>
<keyword evidence="11" id="KW-0472">Membrane</keyword>
<dbReference type="CDD" id="cd17546">
    <property type="entry name" value="REC_hyHK_CKI1_RcsC-like"/>
    <property type="match status" value="1"/>
</dbReference>
<dbReference type="EMBL" id="JARJJS010000001">
    <property type="protein sequence ID" value="MDF4023399.1"/>
    <property type="molecule type" value="Genomic_DNA"/>
</dbReference>
<dbReference type="SMART" id="SM00448">
    <property type="entry name" value="REC"/>
    <property type="match status" value="1"/>
</dbReference>
<dbReference type="Gene3D" id="3.40.190.10">
    <property type="entry name" value="Periplasmic binding protein-like II"/>
    <property type="match status" value="4"/>
</dbReference>
<dbReference type="InterPro" id="IPR036641">
    <property type="entry name" value="HPT_dom_sf"/>
</dbReference>
<dbReference type="InterPro" id="IPR036890">
    <property type="entry name" value="HATPase_C_sf"/>
</dbReference>
<keyword evidence="10" id="KW-0902">Two-component regulatory system</keyword>
<dbReference type="SMART" id="SM00062">
    <property type="entry name" value="PBPb"/>
    <property type="match status" value="2"/>
</dbReference>
<comment type="subcellular location">
    <subcellularLocation>
        <location evidence="2">Cell membrane</location>
        <topology evidence="2">Multi-pass membrane protein</topology>
    </subcellularLocation>
</comment>
<dbReference type="Gene3D" id="1.20.120.160">
    <property type="entry name" value="HPT domain"/>
    <property type="match status" value="1"/>
</dbReference>
<dbReference type="Gene3D" id="3.30.450.20">
    <property type="entry name" value="PAS domain"/>
    <property type="match status" value="1"/>
</dbReference>
<dbReference type="Pfam" id="PF00072">
    <property type="entry name" value="Response_reg"/>
    <property type="match status" value="1"/>
</dbReference>
<comment type="catalytic activity">
    <reaction evidence="1">
        <text>ATP + protein L-histidine = ADP + protein N-phospho-L-histidine.</text>
        <dbReference type="EC" id="2.7.13.3"/>
    </reaction>
</comment>
<evidence type="ECO:0000256" key="12">
    <source>
        <dbReference type="PROSITE-ProRule" id="PRU00169"/>
    </source>
</evidence>
<dbReference type="InterPro" id="IPR001638">
    <property type="entry name" value="Solute-binding_3/MltF_N"/>
</dbReference>
<dbReference type="EC" id="2.7.13.3" evidence="3"/>
<dbReference type="InterPro" id="IPR035965">
    <property type="entry name" value="PAS-like_dom_sf"/>
</dbReference>
<dbReference type="PROSITE" id="PS50109">
    <property type="entry name" value="HIS_KIN"/>
    <property type="match status" value="1"/>
</dbReference>
<dbReference type="Gene3D" id="1.10.287.130">
    <property type="match status" value="1"/>
</dbReference>
<dbReference type="InterPro" id="IPR004358">
    <property type="entry name" value="Sig_transdc_His_kin-like_C"/>
</dbReference>
<dbReference type="Gene3D" id="3.30.565.10">
    <property type="entry name" value="Histidine kinase-like ATPase, C-terminal domain"/>
    <property type="match status" value="1"/>
</dbReference>
<dbReference type="InterPro" id="IPR036097">
    <property type="entry name" value="HisK_dim/P_sf"/>
</dbReference>
<keyword evidence="8" id="KW-0067">ATP-binding</keyword>
<dbReference type="PANTHER" id="PTHR45339:SF1">
    <property type="entry name" value="HYBRID SIGNAL TRANSDUCTION HISTIDINE KINASE J"/>
    <property type="match status" value="1"/>
</dbReference>
<dbReference type="Proteomes" id="UP001528850">
    <property type="component" value="Unassembled WGS sequence"/>
</dbReference>
<dbReference type="Pfam" id="PF00497">
    <property type="entry name" value="SBP_bac_3"/>
    <property type="match status" value="2"/>
</dbReference>
<dbReference type="SMART" id="SM00387">
    <property type="entry name" value="HATPase_c"/>
    <property type="match status" value="1"/>
</dbReference>
<dbReference type="PROSITE" id="PS50110">
    <property type="entry name" value="RESPONSE_REGULATORY"/>
    <property type="match status" value="1"/>
</dbReference>
<keyword evidence="5 12" id="KW-0597">Phosphoprotein</keyword>
<dbReference type="InterPro" id="IPR011006">
    <property type="entry name" value="CheY-like_superfamily"/>
</dbReference>
<proteinExistence type="predicted"/>
<organism evidence="16 17">
    <name type="scientific">Luteibacter sahnii</name>
    <dbReference type="NCBI Taxonomy" id="3021977"/>
    <lineage>
        <taxon>Bacteria</taxon>
        <taxon>Pseudomonadati</taxon>
        <taxon>Pseudomonadota</taxon>
        <taxon>Gammaproteobacteria</taxon>
        <taxon>Lysobacterales</taxon>
        <taxon>Rhodanobacteraceae</taxon>
        <taxon>Luteibacter</taxon>
    </lineage>
</organism>
<keyword evidence="17" id="KW-1185">Reference proteome</keyword>
<keyword evidence="6" id="KW-0812">Transmembrane</keyword>
<evidence type="ECO:0000256" key="4">
    <source>
        <dbReference type="ARBA" id="ARBA00022475"/>
    </source>
</evidence>
<evidence type="ECO:0000313" key="17">
    <source>
        <dbReference type="Proteomes" id="UP001528850"/>
    </source>
</evidence>
<evidence type="ECO:0000256" key="8">
    <source>
        <dbReference type="ARBA" id="ARBA00022840"/>
    </source>
</evidence>
<evidence type="ECO:0000256" key="5">
    <source>
        <dbReference type="ARBA" id="ARBA00022553"/>
    </source>
</evidence>
<evidence type="ECO:0000256" key="1">
    <source>
        <dbReference type="ARBA" id="ARBA00000085"/>
    </source>
</evidence>
<dbReference type="SUPFAM" id="SSF53850">
    <property type="entry name" value="Periplasmic binding protein-like II"/>
    <property type="match status" value="2"/>
</dbReference>
<dbReference type="SMART" id="SM00388">
    <property type="entry name" value="HisKA"/>
    <property type="match status" value="1"/>
</dbReference>
<feature type="signal peptide" evidence="13">
    <location>
        <begin position="1"/>
        <end position="18"/>
    </location>
</feature>
<evidence type="ECO:0000259" key="14">
    <source>
        <dbReference type="PROSITE" id="PS50109"/>
    </source>
</evidence>
<dbReference type="InterPro" id="IPR001789">
    <property type="entry name" value="Sig_transdc_resp-reg_receiver"/>
</dbReference>
<dbReference type="Pfam" id="PF02518">
    <property type="entry name" value="HATPase_c"/>
    <property type="match status" value="1"/>
</dbReference>
<dbReference type="CDD" id="cd01007">
    <property type="entry name" value="PBP2_BvgS_HisK_like"/>
    <property type="match status" value="2"/>
</dbReference>